<dbReference type="Pfam" id="PF22694">
    <property type="entry name" value="CtpB_N-like"/>
    <property type="match status" value="1"/>
</dbReference>
<gene>
    <name evidence="7" type="ORF">RT717_27815</name>
</gene>
<dbReference type="Proteomes" id="UP001302349">
    <property type="component" value="Chromosome"/>
</dbReference>
<reference evidence="7 8" key="1">
    <citation type="journal article" date="2023" name="Microbiol. Resour. Announc.">
        <title>Complete Genome Sequence of Imperialibacter roseus strain P4T.</title>
        <authorList>
            <person name="Tizabi D.R."/>
            <person name="Bachvaroff T."/>
            <person name="Hill R.T."/>
        </authorList>
    </citation>
    <scope>NUCLEOTIDE SEQUENCE [LARGE SCALE GENOMIC DNA]</scope>
    <source>
        <strain evidence="7 8">P4T</strain>
    </source>
</reference>
<dbReference type="Gene3D" id="2.30.42.10">
    <property type="match status" value="1"/>
</dbReference>
<protein>
    <submittedName>
        <fullName evidence="7">S41 family peptidase</fullName>
    </submittedName>
</protein>
<keyword evidence="2 5" id="KW-0645">Protease</keyword>
<evidence type="ECO:0000259" key="6">
    <source>
        <dbReference type="PROSITE" id="PS50106"/>
    </source>
</evidence>
<evidence type="ECO:0000313" key="7">
    <source>
        <dbReference type="EMBL" id="WOK06880.1"/>
    </source>
</evidence>
<evidence type="ECO:0000256" key="3">
    <source>
        <dbReference type="ARBA" id="ARBA00022801"/>
    </source>
</evidence>
<dbReference type="PANTHER" id="PTHR32060:SF30">
    <property type="entry name" value="CARBOXY-TERMINAL PROCESSING PROTEASE CTPA"/>
    <property type="match status" value="1"/>
</dbReference>
<dbReference type="EMBL" id="CP136051">
    <property type="protein sequence ID" value="WOK06880.1"/>
    <property type="molecule type" value="Genomic_DNA"/>
</dbReference>
<dbReference type="PANTHER" id="PTHR32060">
    <property type="entry name" value="TAIL-SPECIFIC PROTEASE"/>
    <property type="match status" value="1"/>
</dbReference>
<dbReference type="InterPro" id="IPR055210">
    <property type="entry name" value="CtpA/B_N"/>
</dbReference>
<dbReference type="CDD" id="cd07560">
    <property type="entry name" value="Peptidase_S41_CPP"/>
    <property type="match status" value="1"/>
</dbReference>
<keyword evidence="3 5" id="KW-0378">Hydrolase</keyword>
<name>A0ABZ0ISE9_9BACT</name>
<dbReference type="SMART" id="SM00228">
    <property type="entry name" value="PDZ"/>
    <property type="match status" value="1"/>
</dbReference>
<dbReference type="SUPFAM" id="SSF50156">
    <property type="entry name" value="PDZ domain-like"/>
    <property type="match status" value="1"/>
</dbReference>
<comment type="similarity">
    <text evidence="1 5">Belongs to the peptidase S41A family.</text>
</comment>
<dbReference type="SMART" id="SM00245">
    <property type="entry name" value="TSPc"/>
    <property type="match status" value="1"/>
</dbReference>
<dbReference type="RefSeq" id="WP_317489573.1">
    <property type="nucleotide sequence ID" value="NZ_CP136051.1"/>
</dbReference>
<dbReference type="InterPro" id="IPR001478">
    <property type="entry name" value="PDZ"/>
</dbReference>
<dbReference type="InterPro" id="IPR029045">
    <property type="entry name" value="ClpP/crotonase-like_dom_sf"/>
</dbReference>
<dbReference type="NCBIfam" id="TIGR00225">
    <property type="entry name" value="prc"/>
    <property type="match status" value="1"/>
</dbReference>
<evidence type="ECO:0000256" key="2">
    <source>
        <dbReference type="ARBA" id="ARBA00022670"/>
    </source>
</evidence>
<dbReference type="InterPro" id="IPR036034">
    <property type="entry name" value="PDZ_sf"/>
</dbReference>
<dbReference type="Pfam" id="PF03572">
    <property type="entry name" value="Peptidase_S41"/>
    <property type="match status" value="1"/>
</dbReference>
<proteinExistence type="inferred from homology"/>
<keyword evidence="8" id="KW-1185">Reference proteome</keyword>
<dbReference type="PROSITE" id="PS50106">
    <property type="entry name" value="PDZ"/>
    <property type="match status" value="1"/>
</dbReference>
<dbReference type="SUPFAM" id="SSF52096">
    <property type="entry name" value="ClpP/crotonase"/>
    <property type="match status" value="1"/>
</dbReference>
<evidence type="ECO:0000256" key="4">
    <source>
        <dbReference type="ARBA" id="ARBA00022825"/>
    </source>
</evidence>
<evidence type="ECO:0000313" key="8">
    <source>
        <dbReference type="Proteomes" id="UP001302349"/>
    </source>
</evidence>
<accession>A0ABZ0ISE9</accession>
<evidence type="ECO:0000256" key="1">
    <source>
        <dbReference type="ARBA" id="ARBA00009179"/>
    </source>
</evidence>
<dbReference type="InterPro" id="IPR005151">
    <property type="entry name" value="Tail-specific_protease"/>
</dbReference>
<sequence>MNNSKWAIRLPIIITSAVAIGVLLGANFTTSDTPSGDMNKSLFKFREVLGYIDRNYVDDVDSEELVETAIVKMLEKLDPHTVYIPKEEAVLAQSQLQGNFEGIGIEFNIFKDTLYVVTPLSGGPSEKVGLQAGDKIVKVDGENIAGIGLNNRKVFEKLRGPKGSEAKLQIIRDSKKAPLDFTIIRDKIPQSSVDVSYMVNKEVGYIKVSRFTATTYDEFYAAMEKLIDQGMKKLVLDLTGNPGGYLDKAVNMADELLADDDMIVYTKGKETRYNDEYRAVRKGIFEKGPVVVMIDQGSASASEIVAGALQDNDRALIVGRRSFGKGLVQMPINLSDGAELRLTISRYYTPSGRSIQKPYDGKDAAYSHDLADRYENGELFVADSIHVNDTLEYATGKGRKVYGGGGIVPDFFVPIDTTETSSYLTKMYTSNSLREYTFKYYEANKQKFEKMGFDEFFNDFNVTDKMLEDLNKVAKENGVKYAAADFAKSKELVRIHMKAQIARSNWGEEGFFPVFNQADEIFIKALTLFDQAEQLAERN</sequence>
<dbReference type="Pfam" id="PF13180">
    <property type="entry name" value="PDZ_2"/>
    <property type="match status" value="1"/>
</dbReference>
<keyword evidence="4 5" id="KW-0720">Serine protease</keyword>
<organism evidence="7 8">
    <name type="scientific">Imperialibacter roseus</name>
    <dbReference type="NCBI Taxonomy" id="1324217"/>
    <lineage>
        <taxon>Bacteria</taxon>
        <taxon>Pseudomonadati</taxon>
        <taxon>Bacteroidota</taxon>
        <taxon>Cytophagia</taxon>
        <taxon>Cytophagales</taxon>
        <taxon>Flammeovirgaceae</taxon>
        <taxon>Imperialibacter</taxon>
    </lineage>
</organism>
<evidence type="ECO:0000256" key="5">
    <source>
        <dbReference type="RuleBase" id="RU004404"/>
    </source>
</evidence>
<dbReference type="CDD" id="cd06782">
    <property type="entry name" value="cpPDZ_CPP-like"/>
    <property type="match status" value="1"/>
</dbReference>
<dbReference type="InterPro" id="IPR004447">
    <property type="entry name" value="Peptidase_S41A"/>
</dbReference>
<feature type="domain" description="PDZ" evidence="6">
    <location>
        <begin position="89"/>
        <end position="147"/>
    </location>
</feature>
<dbReference type="Gene3D" id="3.30.750.44">
    <property type="match status" value="1"/>
</dbReference>
<dbReference type="Gene3D" id="3.90.226.10">
    <property type="entry name" value="2-enoyl-CoA Hydratase, Chain A, domain 1"/>
    <property type="match status" value="1"/>
</dbReference>